<feature type="non-terminal residue" evidence="1">
    <location>
        <position position="1"/>
    </location>
</feature>
<evidence type="ECO:0000313" key="4">
    <source>
        <dbReference type="Proteomes" id="UP000054632"/>
    </source>
</evidence>
<dbReference type="AlphaFoldDB" id="A0A0V1EXX3"/>
<dbReference type="EMBL" id="JYDR01000003">
    <property type="protein sequence ID" value="KRY78616.1"/>
    <property type="molecule type" value="Genomic_DNA"/>
</dbReference>
<dbReference type="EMBL" id="JYDS01000002">
    <property type="protein sequence ID" value="KRZ34822.1"/>
    <property type="molecule type" value="Genomic_DNA"/>
</dbReference>
<evidence type="ECO:0000313" key="1">
    <source>
        <dbReference type="EMBL" id="KRY78616.1"/>
    </source>
</evidence>
<protein>
    <submittedName>
        <fullName evidence="1">Uncharacterized protein</fullName>
    </submittedName>
</protein>
<comment type="caution">
    <text evidence="1">The sequence shown here is derived from an EMBL/GenBank/DDBJ whole genome shotgun (WGS) entry which is preliminary data.</text>
</comment>
<evidence type="ECO:0000313" key="5">
    <source>
        <dbReference type="Proteomes" id="UP000054805"/>
    </source>
</evidence>
<sequence>LKHHILRQVKYTLADNLAKSDWYDPGVEKKETSQWTTFLPAYNWLKICWLTEQL</sequence>
<feature type="non-terminal residue" evidence="1">
    <location>
        <position position="54"/>
    </location>
</feature>
<gene>
    <name evidence="1" type="ORF">T4A_13918</name>
    <name evidence="2" type="ORF">T4B_10571</name>
    <name evidence="3" type="ORF">T4C_13120</name>
</gene>
<name>A0A0V1EXX3_TRIPS</name>
<dbReference type="EMBL" id="JYDV01000001">
    <property type="protein sequence ID" value="KRZ45981.1"/>
    <property type="molecule type" value="Genomic_DNA"/>
</dbReference>
<proteinExistence type="predicted"/>
<accession>A0A0V1EXX3</accession>
<dbReference type="Proteomes" id="UP000054826">
    <property type="component" value="Unassembled WGS sequence"/>
</dbReference>
<reference evidence="4 5" key="1">
    <citation type="submission" date="2015-01" db="EMBL/GenBank/DDBJ databases">
        <title>Evolution of Trichinella species and genotypes.</title>
        <authorList>
            <person name="Korhonen P.K."/>
            <person name="Edoardo P."/>
            <person name="Giuseppe L.R."/>
            <person name="Gasser R.B."/>
        </authorList>
    </citation>
    <scope>NUCLEOTIDE SEQUENCE [LARGE SCALE GENOMIC DNA]</scope>
    <source>
        <strain evidence="1">ISS13</strain>
        <strain evidence="3">ISS176</strain>
        <strain evidence="2">ISS588</strain>
    </source>
</reference>
<organism evidence="1 4">
    <name type="scientific">Trichinella pseudospiralis</name>
    <name type="common">Parasitic roundworm</name>
    <dbReference type="NCBI Taxonomy" id="6337"/>
    <lineage>
        <taxon>Eukaryota</taxon>
        <taxon>Metazoa</taxon>
        <taxon>Ecdysozoa</taxon>
        <taxon>Nematoda</taxon>
        <taxon>Enoplea</taxon>
        <taxon>Dorylaimia</taxon>
        <taxon>Trichinellida</taxon>
        <taxon>Trichinellidae</taxon>
        <taxon>Trichinella</taxon>
    </lineage>
</organism>
<evidence type="ECO:0000313" key="2">
    <source>
        <dbReference type="EMBL" id="KRZ34822.1"/>
    </source>
</evidence>
<keyword evidence="5" id="KW-1185">Reference proteome</keyword>
<evidence type="ECO:0000313" key="3">
    <source>
        <dbReference type="EMBL" id="KRZ45981.1"/>
    </source>
</evidence>
<dbReference type="Proteomes" id="UP000054805">
    <property type="component" value="Unassembled WGS sequence"/>
</dbReference>
<dbReference type="Proteomes" id="UP000054632">
    <property type="component" value="Unassembled WGS sequence"/>
</dbReference>